<dbReference type="EMBL" id="JACHFM010000003">
    <property type="protein sequence ID" value="MBB5222878.1"/>
    <property type="molecule type" value="Genomic_DNA"/>
</dbReference>
<dbReference type="Gene3D" id="3.40.50.150">
    <property type="entry name" value="Vaccinia Virus protein VP39"/>
    <property type="match status" value="1"/>
</dbReference>
<dbReference type="Pfam" id="PF13847">
    <property type="entry name" value="Methyltransf_31"/>
    <property type="match status" value="1"/>
</dbReference>
<dbReference type="InterPro" id="IPR025714">
    <property type="entry name" value="Methyltranfer_dom"/>
</dbReference>
<keyword evidence="2" id="KW-0489">Methyltransferase</keyword>
<evidence type="ECO:0000313" key="3">
    <source>
        <dbReference type="Proteomes" id="UP000549457"/>
    </source>
</evidence>
<dbReference type="Proteomes" id="UP000549457">
    <property type="component" value="Unassembled WGS sequence"/>
</dbReference>
<keyword evidence="3" id="KW-1185">Reference proteome</keyword>
<dbReference type="GO" id="GO:0032259">
    <property type="term" value="P:methylation"/>
    <property type="evidence" value="ECO:0007669"/>
    <property type="project" value="UniProtKB-KW"/>
</dbReference>
<feature type="domain" description="Methyltransferase" evidence="1">
    <location>
        <begin position="46"/>
        <end position="149"/>
    </location>
</feature>
<organism evidence="2 3">
    <name type="scientific">Amaricoccus macauensis</name>
    <dbReference type="NCBI Taxonomy" id="57001"/>
    <lineage>
        <taxon>Bacteria</taxon>
        <taxon>Pseudomonadati</taxon>
        <taxon>Pseudomonadota</taxon>
        <taxon>Alphaproteobacteria</taxon>
        <taxon>Rhodobacterales</taxon>
        <taxon>Paracoccaceae</taxon>
        <taxon>Amaricoccus</taxon>
    </lineage>
</organism>
<gene>
    <name evidence="2" type="ORF">HNP73_002825</name>
</gene>
<name>A0A840SQW9_9RHOB</name>
<reference evidence="2 3" key="1">
    <citation type="submission" date="2020-08" db="EMBL/GenBank/DDBJ databases">
        <title>Genomic Encyclopedia of Type Strains, Phase IV (KMG-IV): sequencing the most valuable type-strain genomes for metagenomic binning, comparative biology and taxonomic classification.</title>
        <authorList>
            <person name="Goeker M."/>
        </authorList>
    </citation>
    <scope>NUCLEOTIDE SEQUENCE [LARGE SCALE GENOMIC DNA]</scope>
    <source>
        <strain evidence="2 3">DSM 101730</strain>
    </source>
</reference>
<dbReference type="PANTHER" id="PTHR43591:SF24">
    <property type="entry name" value="2-METHOXY-6-POLYPRENYL-1,4-BENZOQUINOL METHYLASE, MITOCHONDRIAL"/>
    <property type="match status" value="1"/>
</dbReference>
<sequence length="281" mass="29659">MTGPNSEQSDFWNSGPGQNWVLHQVELDANHSEITDHLVAACAVRPGERILDIGCGAGGSTLRLAEATGAAGHVHGLDISEPLLALAERRRRESGLDNVSFSSGDAQTAQLEAGNDLVVSRFGMMFFADTGAAFANLGGSLAPGGRMVFVAWAGPEANPWFSVPQREATARLGQAPRVAPDAPGPMAFRDTARVIRLLEEAGLHDARAETVDLHIVNHNGLDDVIALCGEVGPLPRMMREKGGTDADKAAILAAIRESFSPYAGPDGVRIPARVHVYSARA</sequence>
<dbReference type="RefSeq" id="WP_246399837.1">
    <property type="nucleotide sequence ID" value="NZ_JACHFM010000003.1"/>
</dbReference>
<keyword evidence="2" id="KW-0808">Transferase</keyword>
<evidence type="ECO:0000313" key="2">
    <source>
        <dbReference type="EMBL" id="MBB5222878.1"/>
    </source>
</evidence>
<dbReference type="CDD" id="cd02440">
    <property type="entry name" value="AdoMet_MTases"/>
    <property type="match status" value="1"/>
</dbReference>
<accession>A0A840SQW9</accession>
<dbReference type="PANTHER" id="PTHR43591">
    <property type="entry name" value="METHYLTRANSFERASE"/>
    <property type="match status" value="1"/>
</dbReference>
<proteinExistence type="predicted"/>
<protein>
    <submittedName>
        <fullName evidence="2">SAM-dependent methyltransferase</fullName>
    </submittedName>
</protein>
<dbReference type="GO" id="GO:0008168">
    <property type="term" value="F:methyltransferase activity"/>
    <property type="evidence" value="ECO:0007669"/>
    <property type="project" value="UniProtKB-KW"/>
</dbReference>
<dbReference type="AlphaFoldDB" id="A0A840SQW9"/>
<evidence type="ECO:0000259" key="1">
    <source>
        <dbReference type="Pfam" id="PF13847"/>
    </source>
</evidence>
<dbReference type="InterPro" id="IPR029063">
    <property type="entry name" value="SAM-dependent_MTases_sf"/>
</dbReference>
<comment type="caution">
    <text evidence="2">The sequence shown here is derived from an EMBL/GenBank/DDBJ whole genome shotgun (WGS) entry which is preliminary data.</text>
</comment>
<dbReference type="SUPFAM" id="SSF53335">
    <property type="entry name" value="S-adenosyl-L-methionine-dependent methyltransferases"/>
    <property type="match status" value="1"/>
</dbReference>